<dbReference type="SUPFAM" id="SSF118352">
    <property type="entry name" value="HSP33 redox switch-like"/>
    <property type="match status" value="1"/>
</dbReference>
<dbReference type="Pfam" id="PF01430">
    <property type="entry name" value="HSP33"/>
    <property type="match status" value="1"/>
</dbReference>
<protein>
    <submittedName>
        <fullName evidence="6">Hsp33 family molecular chaperone</fullName>
    </submittedName>
</protein>
<keyword evidence="2" id="KW-0862">Zinc</keyword>
<sequence length="324" mass="36033">MACRNFEDMMDDPSVQPIADDLVLPFQIEASRLRGRMVKLGPALDEILTRHAYPEPVARFLAETMTLAMLLSSMLKYDGIFTLQTKGDGPVRLMVADITSVGDIRAYAQFDEEALARAADDVAIAPAPALLGKGHIAFTVDQGPNTERYQGIVELYGKTLADCVQHYFRQSEQIDTGLTVSVDQETLPDGSKGAWRAGGIMIQRLPQDATEKVLGSGDEDAWRRAMVLLSSTTGDELLDPELPARDLLFRLFHEDGVRVWQPKALRFGCRCSRERVSDMLSRLPRDEVQSLKIDDGRVEVVCQFCSTAYHFDDADLDRVYGTAK</sequence>
<keyword evidence="4" id="KW-0143">Chaperone</keyword>
<proteinExistence type="predicted"/>
<dbReference type="Gene3D" id="1.10.287.480">
    <property type="entry name" value="helix hairpin bin"/>
    <property type="match status" value="1"/>
</dbReference>
<evidence type="ECO:0000256" key="2">
    <source>
        <dbReference type="ARBA" id="ARBA00022833"/>
    </source>
</evidence>
<dbReference type="InterPro" id="IPR023212">
    <property type="entry name" value="Hsp33_helix_hairpin_bin_dom_sf"/>
</dbReference>
<dbReference type="PANTHER" id="PTHR30111:SF1">
    <property type="entry name" value="33 KDA CHAPERONIN"/>
    <property type="match status" value="1"/>
</dbReference>
<dbReference type="InterPro" id="IPR000397">
    <property type="entry name" value="Heat_shock_Hsp33"/>
</dbReference>
<evidence type="ECO:0000256" key="3">
    <source>
        <dbReference type="ARBA" id="ARBA00023157"/>
    </source>
</evidence>
<dbReference type="NCBIfam" id="NF002386">
    <property type="entry name" value="PRK01402.1"/>
    <property type="match status" value="1"/>
</dbReference>
<evidence type="ECO:0000313" key="6">
    <source>
        <dbReference type="EMBL" id="OYD81177.1"/>
    </source>
</evidence>
<evidence type="ECO:0000313" key="7">
    <source>
        <dbReference type="Proteomes" id="UP000215367"/>
    </source>
</evidence>
<dbReference type="PIRSF" id="PIRSF005261">
    <property type="entry name" value="Heat_shock_Hsp33"/>
    <property type="match status" value="1"/>
</dbReference>
<dbReference type="InterPro" id="IPR016154">
    <property type="entry name" value="Heat_shock_Hsp33_C"/>
</dbReference>
<name>A0A235H6R3_AZOBR</name>
<dbReference type="PANTHER" id="PTHR30111">
    <property type="entry name" value="33 KDA CHAPERONIN"/>
    <property type="match status" value="1"/>
</dbReference>
<organism evidence="6 7">
    <name type="scientific">Azospirillum brasilense</name>
    <dbReference type="NCBI Taxonomy" id="192"/>
    <lineage>
        <taxon>Bacteria</taxon>
        <taxon>Pseudomonadati</taxon>
        <taxon>Pseudomonadota</taxon>
        <taxon>Alphaproteobacteria</taxon>
        <taxon>Rhodospirillales</taxon>
        <taxon>Azospirillaceae</taxon>
        <taxon>Azospirillum</taxon>
    </lineage>
</organism>
<keyword evidence="5" id="KW-0676">Redox-active center</keyword>
<reference evidence="6 7" key="1">
    <citation type="submission" date="2017-07" db="EMBL/GenBank/DDBJ databases">
        <title>Whole genome sequence of Azospirillum brasilense 2A1, a potential biofertilizer strain.</title>
        <authorList>
            <person name="Fontana C.A."/>
            <person name="Toffoli L.M."/>
            <person name="Salazar S.M."/>
            <person name="Puglisi E."/>
            <person name="Pedraza R."/>
            <person name="Bassi D."/>
            <person name="Cocconcelli P.S."/>
        </authorList>
    </citation>
    <scope>NUCLEOTIDE SEQUENCE [LARGE SCALE GENOMIC DNA]</scope>
    <source>
        <strain evidence="6 7">2A1</strain>
        <plasmid evidence="6">unnamed</plasmid>
    </source>
</reference>
<evidence type="ECO:0000256" key="1">
    <source>
        <dbReference type="ARBA" id="ARBA00022490"/>
    </source>
</evidence>
<evidence type="ECO:0000256" key="4">
    <source>
        <dbReference type="ARBA" id="ARBA00023186"/>
    </source>
</evidence>
<keyword evidence="6" id="KW-0614">Plasmid</keyword>
<dbReference type="AlphaFoldDB" id="A0A235H6R3"/>
<accession>A0A235H6R3</accession>
<dbReference type="GO" id="GO:0042026">
    <property type="term" value="P:protein refolding"/>
    <property type="evidence" value="ECO:0007669"/>
    <property type="project" value="TreeGrafter"/>
</dbReference>
<dbReference type="InterPro" id="IPR016153">
    <property type="entry name" value="Heat_shock_Hsp33_N"/>
</dbReference>
<dbReference type="SUPFAM" id="SSF64397">
    <property type="entry name" value="Hsp33 domain"/>
    <property type="match status" value="1"/>
</dbReference>
<evidence type="ECO:0000256" key="5">
    <source>
        <dbReference type="ARBA" id="ARBA00023284"/>
    </source>
</evidence>
<dbReference type="Gene3D" id="3.55.30.10">
    <property type="entry name" value="Hsp33 domain"/>
    <property type="match status" value="1"/>
</dbReference>
<dbReference type="Gene3D" id="3.90.1280.10">
    <property type="entry name" value="HSP33 redox switch-like"/>
    <property type="match status" value="1"/>
</dbReference>
<geneLocation type="plasmid" evidence="6">
    <name>unnamed</name>
</geneLocation>
<comment type="caution">
    <text evidence="6">The sequence shown here is derived from an EMBL/GenBank/DDBJ whole genome shotgun (WGS) entry which is preliminary data.</text>
</comment>
<dbReference type="GO" id="GO:0005737">
    <property type="term" value="C:cytoplasm"/>
    <property type="evidence" value="ECO:0007669"/>
    <property type="project" value="InterPro"/>
</dbReference>
<dbReference type="GO" id="GO:0044183">
    <property type="term" value="F:protein folding chaperone"/>
    <property type="evidence" value="ECO:0007669"/>
    <property type="project" value="TreeGrafter"/>
</dbReference>
<keyword evidence="1" id="KW-0963">Cytoplasm</keyword>
<gene>
    <name evidence="6" type="ORF">CHT98_27110</name>
</gene>
<dbReference type="CDD" id="cd00498">
    <property type="entry name" value="Hsp33"/>
    <property type="match status" value="1"/>
</dbReference>
<dbReference type="RefSeq" id="WP_094306506.1">
    <property type="nucleotide sequence ID" value="NZ_NOWT01000037.1"/>
</dbReference>
<keyword evidence="3" id="KW-1015">Disulfide bond</keyword>
<dbReference type="EMBL" id="NOWT01000037">
    <property type="protein sequence ID" value="OYD81177.1"/>
    <property type="molecule type" value="Genomic_DNA"/>
</dbReference>
<dbReference type="GO" id="GO:0051082">
    <property type="term" value="F:unfolded protein binding"/>
    <property type="evidence" value="ECO:0007669"/>
    <property type="project" value="InterPro"/>
</dbReference>
<dbReference type="Proteomes" id="UP000215367">
    <property type="component" value="Unassembled WGS sequence"/>
</dbReference>